<dbReference type="NCBIfam" id="NF007158">
    <property type="entry name" value="PRK09593.1"/>
    <property type="match status" value="1"/>
</dbReference>
<evidence type="ECO:0000256" key="2">
    <source>
        <dbReference type="ARBA" id="ARBA00022801"/>
    </source>
</evidence>
<evidence type="ECO:0000256" key="1">
    <source>
        <dbReference type="ARBA" id="ARBA00010838"/>
    </source>
</evidence>
<dbReference type="EMBL" id="RKMG01000011">
    <property type="protein sequence ID" value="RPA60652.1"/>
    <property type="molecule type" value="Genomic_DNA"/>
</dbReference>
<dbReference type="FunFam" id="3.20.20.80:FF:000004">
    <property type="entry name" value="Beta-glucosidase 6-phospho-beta-glucosidase"/>
    <property type="match status" value="1"/>
</dbReference>
<keyword evidence="3 6" id="KW-0326">Glycosidase</keyword>
<dbReference type="PROSITE" id="PS00572">
    <property type="entry name" value="GLYCOSYL_HYDROL_F1_1"/>
    <property type="match status" value="1"/>
</dbReference>
<comment type="similarity">
    <text evidence="1 5">Belongs to the glycosyl hydrolase 1 family.</text>
</comment>
<reference evidence="7 8" key="1">
    <citation type="submission" date="2018-11" db="EMBL/GenBank/DDBJ databases">
        <title>Aerococcus sp. SJQ22, whole genome shotgun sequence.</title>
        <authorList>
            <person name="Sun L."/>
            <person name="Gao X."/>
            <person name="Chen W."/>
            <person name="Huang K."/>
        </authorList>
    </citation>
    <scope>NUCLEOTIDE SEQUENCE [LARGE SCALE GENOMIC DNA]</scope>
    <source>
        <strain evidence="7 8">SJQ22</strain>
    </source>
</reference>
<dbReference type="RefSeq" id="WP_123779831.1">
    <property type="nucleotide sequence ID" value="NZ_RKMG01000011.1"/>
</dbReference>
<dbReference type="NCBIfam" id="NF007356">
    <property type="entry name" value="PRK09852.1"/>
    <property type="match status" value="1"/>
</dbReference>
<name>A0A3N4GCZ8_9LACT</name>
<evidence type="ECO:0000256" key="5">
    <source>
        <dbReference type="RuleBase" id="RU003690"/>
    </source>
</evidence>
<dbReference type="AlphaFoldDB" id="A0A3N4GCZ8"/>
<keyword evidence="8" id="KW-1185">Reference proteome</keyword>
<dbReference type="InterPro" id="IPR017853">
    <property type="entry name" value="GH"/>
</dbReference>
<dbReference type="PRINTS" id="PR00131">
    <property type="entry name" value="GLHYDRLASE1"/>
</dbReference>
<evidence type="ECO:0000313" key="7">
    <source>
        <dbReference type="EMBL" id="RPA60652.1"/>
    </source>
</evidence>
<dbReference type="Gene3D" id="3.20.20.80">
    <property type="entry name" value="Glycosidases"/>
    <property type="match status" value="1"/>
</dbReference>
<dbReference type="GO" id="GO:0008706">
    <property type="term" value="F:6-phospho-beta-glucosidase activity"/>
    <property type="evidence" value="ECO:0007669"/>
    <property type="project" value="UniProtKB-EC"/>
</dbReference>
<proteinExistence type="inferred from homology"/>
<dbReference type="GO" id="GO:0016052">
    <property type="term" value="P:carbohydrate catabolic process"/>
    <property type="evidence" value="ECO:0007669"/>
    <property type="project" value="TreeGrafter"/>
</dbReference>
<evidence type="ECO:0000256" key="4">
    <source>
        <dbReference type="PROSITE-ProRule" id="PRU10055"/>
    </source>
</evidence>
<sequence length="489" mass="55619">MSEKVFPQGFLWGGATAANQFEGAWNEGGRGPATSDTAVAVSPEDRKKIEEFAAPMNREKVLFALEDQEGLYPKRWGSDFYHRYKEDIALYAEMGFKTFRLSIAWSRIFPNGDDAEPNEEGLAFYDAVFDELLKYGIEPLVTLSHYETPIGIALNYDGWKNRKVIDLFVKYAETVFTRYKDKVKYWLTFNEINVMGISGYVGGALLFEDGKQNLSDMYQAAHHQFVASALATKIAHEINPENKVGMMLARMESYAATTNPLDVMEAIQAEHENLFFSDVQVRGKYPAYTNRMFKENNIEIQMADGDEDILATYPVDFMSFSYYMTAISRHNPAENGEYTAGNFSLSEPNPYLEASDWGWQIDPVGLRVTLNKLYDRYQVPLFIVENGLGAFDTLEEDGSIHDPYRIDYLQAHIQQMHEAIEDGVELMGYTPWGCTDLVSASTSEMSKRYGFVYVDADDQGNGSYDRYRKDSFFWYKDVIGSNGANILND</sequence>
<dbReference type="PANTHER" id="PTHR10353">
    <property type="entry name" value="GLYCOSYL HYDROLASE"/>
    <property type="match status" value="1"/>
</dbReference>
<organism evidence="7 8">
    <name type="scientific">Aerococcus agrisoli</name>
    <dbReference type="NCBI Taxonomy" id="2487350"/>
    <lineage>
        <taxon>Bacteria</taxon>
        <taxon>Bacillati</taxon>
        <taxon>Bacillota</taxon>
        <taxon>Bacilli</taxon>
        <taxon>Lactobacillales</taxon>
        <taxon>Aerococcaceae</taxon>
        <taxon>Aerococcus</taxon>
    </lineage>
</organism>
<comment type="caution">
    <text evidence="7">The sequence shown here is derived from an EMBL/GenBank/DDBJ whole genome shotgun (WGS) entry which is preliminary data.</text>
</comment>
<dbReference type="OrthoDB" id="1637462at2"/>
<dbReference type="PROSITE" id="PS00653">
    <property type="entry name" value="GLYCOSYL_HYDROL_F1_2"/>
    <property type="match status" value="1"/>
</dbReference>
<keyword evidence="2 6" id="KW-0378">Hydrolase</keyword>
<dbReference type="InterPro" id="IPR033132">
    <property type="entry name" value="GH_1_N_CS"/>
</dbReference>
<evidence type="ECO:0000313" key="8">
    <source>
        <dbReference type="Proteomes" id="UP000273977"/>
    </source>
</evidence>
<accession>A0A3N4GCZ8</accession>
<evidence type="ECO:0000256" key="6">
    <source>
        <dbReference type="RuleBase" id="RU004468"/>
    </source>
</evidence>
<dbReference type="SUPFAM" id="SSF51445">
    <property type="entry name" value="(Trans)glycosidases"/>
    <property type="match status" value="1"/>
</dbReference>
<dbReference type="InterPro" id="IPR001360">
    <property type="entry name" value="Glyco_hydro_1"/>
</dbReference>
<dbReference type="EC" id="3.2.1.86" evidence="7"/>
<dbReference type="PANTHER" id="PTHR10353:SF122">
    <property type="entry name" value="6-PHOSPHO-BETA-GLUCOSIDASE ASCB-RELATED"/>
    <property type="match status" value="1"/>
</dbReference>
<dbReference type="GO" id="GO:0005829">
    <property type="term" value="C:cytosol"/>
    <property type="evidence" value="ECO:0007669"/>
    <property type="project" value="TreeGrafter"/>
</dbReference>
<dbReference type="InterPro" id="IPR018120">
    <property type="entry name" value="Glyco_hydro_1_AS"/>
</dbReference>
<dbReference type="Proteomes" id="UP000273977">
    <property type="component" value="Unassembled WGS sequence"/>
</dbReference>
<protein>
    <submittedName>
        <fullName evidence="7">6-phospho-beta-glucosidase</fullName>
        <ecNumber evidence="7">3.2.1.86</ecNumber>
    </submittedName>
</protein>
<dbReference type="Pfam" id="PF00232">
    <property type="entry name" value="Glyco_hydro_1"/>
    <property type="match status" value="1"/>
</dbReference>
<evidence type="ECO:0000256" key="3">
    <source>
        <dbReference type="ARBA" id="ARBA00023295"/>
    </source>
</evidence>
<feature type="active site" description="Nucleophile" evidence="4">
    <location>
        <position position="385"/>
    </location>
</feature>
<gene>
    <name evidence="7" type="ORF">EF384_04720</name>
</gene>